<dbReference type="InterPro" id="IPR004155">
    <property type="entry name" value="PBS_lyase_HEAT"/>
</dbReference>
<evidence type="ECO:0000313" key="1">
    <source>
        <dbReference type="EMBL" id="XBH04933.1"/>
    </source>
</evidence>
<dbReference type="GO" id="GO:0016491">
    <property type="term" value="F:oxidoreductase activity"/>
    <property type="evidence" value="ECO:0007669"/>
    <property type="project" value="TreeGrafter"/>
</dbReference>
<dbReference type="SUPFAM" id="SSF48371">
    <property type="entry name" value="ARM repeat"/>
    <property type="match status" value="1"/>
</dbReference>
<dbReference type="RefSeq" id="WP_406697738.1">
    <property type="nucleotide sequence ID" value="NZ_CP155447.1"/>
</dbReference>
<dbReference type="EMBL" id="CP155447">
    <property type="protein sequence ID" value="XBH04933.1"/>
    <property type="molecule type" value="Genomic_DNA"/>
</dbReference>
<dbReference type="Pfam" id="PF13646">
    <property type="entry name" value="HEAT_2"/>
    <property type="match status" value="1"/>
</dbReference>
<protein>
    <submittedName>
        <fullName evidence="1">HEAT repeat domain-containing protein</fullName>
    </submittedName>
</protein>
<dbReference type="SUPFAM" id="SSF48239">
    <property type="entry name" value="Terpenoid cyclases/Protein prenyltransferases"/>
    <property type="match status" value="1"/>
</dbReference>
<dbReference type="Gene3D" id="1.50.10.20">
    <property type="match status" value="1"/>
</dbReference>
<gene>
    <name evidence="1" type="ORF">V5E97_02630</name>
</gene>
<dbReference type="PANTHER" id="PTHR12697:SF5">
    <property type="entry name" value="DEOXYHYPUSINE HYDROXYLASE"/>
    <property type="match status" value="1"/>
</dbReference>
<dbReference type="PANTHER" id="PTHR12697">
    <property type="entry name" value="PBS LYASE HEAT-LIKE PROTEIN"/>
    <property type="match status" value="1"/>
</dbReference>
<dbReference type="InterPro" id="IPR011989">
    <property type="entry name" value="ARM-like"/>
</dbReference>
<accession>A0AAU7CIU6</accession>
<dbReference type="InterPro" id="IPR016024">
    <property type="entry name" value="ARM-type_fold"/>
</dbReference>
<dbReference type="InterPro" id="IPR008930">
    <property type="entry name" value="Terpenoid_cyclase/PrenylTrfase"/>
</dbReference>
<proteinExistence type="predicted"/>
<organism evidence="1">
    <name type="scientific">Singulisphaera sp. Ch08</name>
    <dbReference type="NCBI Taxonomy" id="3120278"/>
    <lineage>
        <taxon>Bacteria</taxon>
        <taxon>Pseudomonadati</taxon>
        <taxon>Planctomycetota</taxon>
        <taxon>Planctomycetia</taxon>
        <taxon>Isosphaerales</taxon>
        <taxon>Isosphaeraceae</taxon>
        <taxon>Singulisphaera</taxon>
    </lineage>
</organism>
<dbReference type="Gene3D" id="1.25.10.10">
    <property type="entry name" value="Leucine-rich Repeat Variant"/>
    <property type="match status" value="3"/>
</dbReference>
<reference evidence="1" key="1">
    <citation type="submission" date="2024-05" db="EMBL/GenBank/DDBJ databases">
        <title>Planctomycetes of the genus Singulisphaera possess chitinolytic capabilities.</title>
        <authorList>
            <person name="Ivanova A."/>
        </authorList>
    </citation>
    <scope>NUCLEOTIDE SEQUENCE</scope>
    <source>
        <strain evidence="1">Ch08T</strain>
    </source>
</reference>
<sequence>MLVNLACWVAVVLGAHPSGLPTLEADIQAGRPASVEIPASPTPRTLSVSIALKVPGRLAPTAPIAVKVAFGETTLNKTLHLGDPDIVWTILQPAQTSARITIEASEAEARPVPFAVRVADLGEPAEDGASFEAEPNDRPEQANPLVLGQTVHGLADDRPYFPVGEQPTEAENAVGQDWFTFTYSSETPKLAFFALDFIDRDVPPDVRIYQIKDGKPVEYTAGIDPQSLQREKPPRPGANKFTTRMLTRGTYYVMVDACQPDYRLRTKLFDVPPYLDQKDAADPGKVAESARRAVKTALDFQLLAGDSWHANTPRKGHPMDRVANAHHETSTCIACHPTHFTTQSAMGAVRSGYKIEQPFALRFLLDRLSNNPVPFHGHPEALWARMIPAPANVLGRLSTIVMDSENLIAGPPRDNTHRGIAEFLKLYYDDRKDLPPDESNGNNPVSRYKVATDSWRQLDELVRRTGDARYAKTRDLIATLLPTSEPANTRDLAAQTIGLCQVDPAKFADKIKANVDRLLALQRDNGHWSVKFDPNYAITEMQTGESLYALSLAGLPADHPAVRKGVVALLLRQKNFGGWLDISPYEQFQTPFRETQWALLSLSRIYPGAGGTKGWNGPLGPQPETLRADSPSHTLRDLEQIWESPPLALREALFAWLGDERPLVRLATCEALGRVGDDSAIPGLIARLGDESKAVQRASAEALRSIGNRLNANRKPGETIAQTRFVSALKEALGSPDDRTRRGATRVFAAHFRDLSQELSLADALLERLDDSDPVVQLQAIKGAWRWWYWQADSALRNRIEDQLIARLSEPRHPWVRRNLIEALYIIGDENIRYLYTNWVPSLATQERRDTATEAQHATSNRLGDKYVAVLGHGNALQREGVLRAISEFHERPVLGGRIGNDLEPMLVYGEAQSRFSAALIGQMADPDPTIRRLALQALVALRDDRAPALALAVTARQGDVDTSVREWAGTMAEKFPLKVKPGQADAQLVALLDDLLKNQTPQAQAAALAILSRLGPVAEADRSDAVVDRLDDQAPTVRAAALKALPAFPKLLADRSVRSQVAEALADADVDARVSAIRLVLGSKIKVSDSALRKSLEDPSPQHRIGLLNSVSPKNADVSDLRLIGVISNGVVDENSGVREKALEVIQTHPKLVANPAIEASLRELTGTDNQRQKEIASALLKSGGRSSGAGASADLLDLAYFEAKVLPIFNAAGEDGQSCVGCHRSHTILKMVAPGKDGKWSPQAVRANFRAALRVVNLPSPADSLLLGKPTWEAAEEAEAQNDPTKKAHSGGVRFEAKSSPEYQTLLDWINGARLKPAGVPAASR</sequence>
<dbReference type="SMART" id="SM00567">
    <property type="entry name" value="EZ_HEAT"/>
    <property type="match status" value="4"/>
</dbReference>
<dbReference type="Gene3D" id="2.60.120.380">
    <property type="match status" value="1"/>
</dbReference>
<name>A0AAU7CIU6_9BACT</name>